<dbReference type="AlphaFoldDB" id="A0ABD3FQR9"/>
<protein>
    <submittedName>
        <fullName evidence="2">Uncharacterized protein</fullName>
    </submittedName>
</protein>
<organism evidence="2 3">
    <name type="scientific">Phytophthora oleae</name>
    <dbReference type="NCBI Taxonomy" id="2107226"/>
    <lineage>
        <taxon>Eukaryota</taxon>
        <taxon>Sar</taxon>
        <taxon>Stramenopiles</taxon>
        <taxon>Oomycota</taxon>
        <taxon>Peronosporomycetes</taxon>
        <taxon>Peronosporales</taxon>
        <taxon>Peronosporaceae</taxon>
        <taxon>Phytophthora</taxon>
    </lineage>
</organism>
<gene>
    <name evidence="2" type="ORF">V7S43_007580</name>
</gene>
<keyword evidence="3" id="KW-1185">Reference proteome</keyword>
<sequence>MVAVSAANMRTGGWLQMEAAESLPRTGNVVTNLQQTDASSKILSRALKHSDDDSDDDKNDDDDDSDDDNDDDSC</sequence>
<comment type="caution">
    <text evidence="2">The sequence shown here is derived from an EMBL/GenBank/DDBJ whole genome shotgun (WGS) entry which is preliminary data.</text>
</comment>
<name>A0ABD3FQR9_9STRA</name>
<dbReference type="Proteomes" id="UP001632037">
    <property type="component" value="Unassembled WGS sequence"/>
</dbReference>
<evidence type="ECO:0000256" key="1">
    <source>
        <dbReference type="SAM" id="MobiDB-lite"/>
    </source>
</evidence>
<accession>A0ABD3FQR9</accession>
<reference evidence="2 3" key="1">
    <citation type="submission" date="2024-09" db="EMBL/GenBank/DDBJ databases">
        <title>Genome sequencing and assembly of Phytophthora oleae, isolate VK10A, causative agent of rot of olive drupes.</title>
        <authorList>
            <person name="Conti Taguali S."/>
            <person name="Riolo M."/>
            <person name="La Spada F."/>
            <person name="Cacciola S.O."/>
            <person name="Dionisio G."/>
        </authorList>
    </citation>
    <scope>NUCLEOTIDE SEQUENCE [LARGE SCALE GENOMIC DNA]</scope>
    <source>
        <strain evidence="2 3">VK10A</strain>
    </source>
</reference>
<evidence type="ECO:0000313" key="3">
    <source>
        <dbReference type="Proteomes" id="UP001632037"/>
    </source>
</evidence>
<feature type="compositionally biased region" description="Acidic residues" evidence="1">
    <location>
        <begin position="52"/>
        <end position="74"/>
    </location>
</feature>
<proteinExistence type="predicted"/>
<evidence type="ECO:0000313" key="2">
    <source>
        <dbReference type="EMBL" id="KAL3667354.1"/>
    </source>
</evidence>
<dbReference type="EMBL" id="JBIMZQ010000014">
    <property type="protein sequence ID" value="KAL3667354.1"/>
    <property type="molecule type" value="Genomic_DNA"/>
</dbReference>
<feature type="region of interest" description="Disordered" evidence="1">
    <location>
        <begin position="44"/>
        <end position="74"/>
    </location>
</feature>